<dbReference type="PROSITE" id="PS00872">
    <property type="entry name" value="NA_GALACTOSIDE_SYMP"/>
    <property type="match status" value="1"/>
</dbReference>
<evidence type="ECO:0000256" key="2">
    <source>
        <dbReference type="ARBA" id="ARBA00022448"/>
    </source>
</evidence>
<dbReference type="PATRIC" id="fig|1423807.3.peg.443"/>
<proteinExistence type="predicted"/>
<dbReference type="PANTHER" id="PTHR11328:SF36">
    <property type="entry name" value="MELIBIOSE PERMEASE"/>
    <property type="match status" value="1"/>
</dbReference>
<evidence type="ECO:0000313" key="12">
    <source>
        <dbReference type="Proteomes" id="UP000051820"/>
    </source>
</evidence>
<feature type="transmembrane region" description="Helical" evidence="10">
    <location>
        <begin position="199"/>
        <end position="221"/>
    </location>
</feature>
<dbReference type="Proteomes" id="UP000051820">
    <property type="component" value="Unassembled WGS sequence"/>
</dbReference>
<evidence type="ECO:0000256" key="7">
    <source>
        <dbReference type="ARBA" id="ARBA00022989"/>
    </source>
</evidence>
<evidence type="ECO:0000256" key="6">
    <source>
        <dbReference type="ARBA" id="ARBA00022847"/>
    </source>
</evidence>
<feature type="transmembrane region" description="Helical" evidence="10">
    <location>
        <begin position="429"/>
        <end position="447"/>
    </location>
</feature>
<dbReference type="Pfam" id="PF13347">
    <property type="entry name" value="MFS_2"/>
    <property type="match status" value="1"/>
</dbReference>
<keyword evidence="4" id="KW-0762">Sugar transport</keyword>
<comment type="subcellular location">
    <subcellularLocation>
        <location evidence="1">Cell membrane</location>
        <topology evidence="1">Multi-pass membrane protein</topology>
    </subcellularLocation>
</comment>
<feature type="compositionally biased region" description="Polar residues" evidence="9">
    <location>
        <begin position="479"/>
        <end position="495"/>
    </location>
</feature>
<dbReference type="AlphaFoldDB" id="A0A0R1W8I8"/>
<feature type="transmembrane region" description="Helical" evidence="10">
    <location>
        <begin position="339"/>
        <end position="362"/>
    </location>
</feature>
<feature type="transmembrane region" description="Helical" evidence="10">
    <location>
        <begin position="282"/>
        <end position="303"/>
    </location>
</feature>
<evidence type="ECO:0000256" key="3">
    <source>
        <dbReference type="ARBA" id="ARBA00022475"/>
    </source>
</evidence>
<evidence type="ECO:0000256" key="5">
    <source>
        <dbReference type="ARBA" id="ARBA00022692"/>
    </source>
</evidence>
<protein>
    <submittedName>
        <fullName evidence="11">Galactose cation symporter</fullName>
    </submittedName>
</protein>
<feature type="transmembrane region" description="Helical" evidence="10">
    <location>
        <begin position="116"/>
        <end position="143"/>
    </location>
</feature>
<keyword evidence="3" id="KW-1003">Cell membrane</keyword>
<evidence type="ECO:0000256" key="1">
    <source>
        <dbReference type="ARBA" id="ARBA00004651"/>
    </source>
</evidence>
<dbReference type="eggNOG" id="COG2211">
    <property type="taxonomic scope" value="Bacteria"/>
</dbReference>
<dbReference type="SUPFAM" id="SSF103473">
    <property type="entry name" value="MFS general substrate transporter"/>
    <property type="match status" value="1"/>
</dbReference>
<evidence type="ECO:0000256" key="8">
    <source>
        <dbReference type="ARBA" id="ARBA00023136"/>
    </source>
</evidence>
<evidence type="ECO:0000256" key="10">
    <source>
        <dbReference type="SAM" id="Phobius"/>
    </source>
</evidence>
<comment type="caution">
    <text evidence="11">The sequence shown here is derived from an EMBL/GenBank/DDBJ whole genome shotgun (WGS) entry which is preliminary data.</text>
</comment>
<dbReference type="GO" id="GO:0015293">
    <property type="term" value="F:symporter activity"/>
    <property type="evidence" value="ECO:0007669"/>
    <property type="project" value="UniProtKB-KW"/>
</dbReference>
<keyword evidence="8 10" id="KW-0472">Membrane</keyword>
<dbReference type="GO" id="GO:0005886">
    <property type="term" value="C:plasma membrane"/>
    <property type="evidence" value="ECO:0007669"/>
    <property type="project" value="UniProtKB-SubCell"/>
</dbReference>
<feature type="transmembrane region" description="Helical" evidence="10">
    <location>
        <begin position="12"/>
        <end position="36"/>
    </location>
</feature>
<feature type="transmembrane region" description="Helical" evidence="10">
    <location>
        <begin position="87"/>
        <end position="104"/>
    </location>
</feature>
<accession>A0A0R1W8I8</accession>
<evidence type="ECO:0000256" key="9">
    <source>
        <dbReference type="SAM" id="MobiDB-lite"/>
    </source>
</evidence>
<reference evidence="11 12" key="1">
    <citation type="journal article" date="2015" name="Genome Announc.">
        <title>Expanding the biotechnology potential of lactobacilli through comparative genomics of 213 strains and associated genera.</title>
        <authorList>
            <person name="Sun Z."/>
            <person name="Harris H.M."/>
            <person name="McCann A."/>
            <person name="Guo C."/>
            <person name="Argimon S."/>
            <person name="Zhang W."/>
            <person name="Yang X."/>
            <person name="Jeffery I.B."/>
            <person name="Cooney J.C."/>
            <person name="Kagawa T.F."/>
            <person name="Liu W."/>
            <person name="Song Y."/>
            <person name="Salvetti E."/>
            <person name="Wrobel A."/>
            <person name="Rasinkangas P."/>
            <person name="Parkhill J."/>
            <person name="Rea M.C."/>
            <person name="O'Sullivan O."/>
            <person name="Ritari J."/>
            <person name="Douillard F.P."/>
            <person name="Paul Ross R."/>
            <person name="Yang R."/>
            <person name="Briner A.E."/>
            <person name="Felis G.E."/>
            <person name="de Vos W.M."/>
            <person name="Barrangou R."/>
            <person name="Klaenhammer T.R."/>
            <person name="Caufield P.W."/>
            <person name="Cui Y."/>
            <person name="Zhang H."/>
            <person name="O'Toole P.W."/>
        </authorList>
    </citation>
    <scope>NUCLEOTIDE SEQUENCE [LARGE SCALE GENOMIC DNA]</scope>
    <source>
        <strain evidence="11 12">DSM 5007</strain>
    </source>
</reference>
<name>A0A0R1W8I8_9LACO</name>
<keyword evidence="6" id="KW-0769">Symport</keyword>
<dbReference type="InterPro" id="IPR001927">
    <property type="entry name" value="Na/Gal_symport"/>
</dbReference>
<dbReference type="NCBIfam" id="TIGR00792">
    <property type="entry name" value="gph"/>
    <property type="match status" value="1"/>
</dbReference>
<feature type="transmembrane region" description="Helical" evidence="10">
    <location>
        <begin position="164"/>
        <end position="187"/>
    </location>
</feature>
<feature type="region of interest" description="Disordered" evidence="9">
    <location>
        <begin position="472"/>
        <end position="501"/>
    </location>
</feature>
<dbReference type="STRING" id="1423807.FD16_GL000437"/>
<keyword evidence="12" id="KW-1185">Reference proteome</keyword>
<evidence type="ECO:0000313" key="11">
    <source>
        <dbReference type="EMBL" id="KRM11897.1"/>
    </source>
</evidence>
<organism evidence="11 12">
    <name type="scientific">Paucilactobacillus suebicus DSM 5007 = KCTC 3549</name>
    <dbReference type="NCBI Taxonomy" id="1423807"/>
    <lineage>
        <taxon>Bacteria</taxon>
        <taxon>Bacillati</taxon>
        <taxon>Bacillota</taxon>
        <taxon>Bacilli</taxon>
        <taxon>Lactobacillales</taxon>
        <taxon>Lactobacillaceae</taxon>
        <taxon>Paucilactobacillus</taxon>
    </lineage>
</organism>
<dbReference type="GO" id="GO:0006814">
    <property type="term" value="P:sodium ion transport"/>
    <property type="evidence" value="ECO:0007669"/>
    <property type="project" value="InterPro"/>
</dbReference>
<feature type="transmembrane region" description="Helical" evidence="10">
    <location>
        <begin position="250"/>
        <end position="276"/>
    </location>
</feature>
<dbReference type="InterPro" id="IPR039672">
    <property type="entry name" value="MFS_2"/>
</dbReference>
<sequence>MSGVCKMRKYLAYAFGTFGHDAFYNTMSIYFMMFITSQLFTSGASAKMVGMVTAIIVIIRVGEIMFDPMIGGVVDNTNTRWGKFRPWILIGSVVASIGLLFLFSDYFGLALNNPTMYLVALAVSFLVIDVFYSFSDIAIWSLLPAVSLDSKVRTRFGTASRIGSTLGAQIVIVIISPAIMFFSHLISKVPFGQETRAGWTGYVAIVAILCTGGAIIACMNLKEQHNLIRSNVKHTTVTDIFRAIGRNSQLLWIAASYFLFAFSYVVTNSLLLYYFTYRLGNAGAYTWVGVITCILGVISVSLFPALEMLIKRKAIYIGGIAFMLIGYVIFLFAGQSLPMVLVAVAFYFFPYPLIFLATLMTITDSVEYGQLINGTRNESVTLSVRPLIDKLAGAASNGIVGIVAVAAGMTGSAKPSDITAHGIFEFNTFMFYIPIVLLVIAAFIFFAKVNLTEKRHAEIVKELEARLEKKEVNVDETGSVEQSENNDSNYNTNDLGMNETR</sequence>
<dbReference type="EMBL" id="AZGF01000013">
    <property type="protein sequence ID" value="KRM11897.1"/>
    <property type="molecule type" value="Genomic_DNA"/>
</dbReference>
<dbReference type="InterPro" id="IPR018043">
    <property type="entry name" value="Na/Gal_symport_CS"/>
</dbReference>
<dbReference type="PANTHER" id="PTHR11328">
    <property type="entry name" value="MAJOR FACILITATOR SUPERFAMILY DOMAIN-CONTAINING PROTEIN"/>
    <property type="match status" value="1"/>
</dbReference>
<dbReference type="InterPro" id="IPR036259">
    <property type="entry name" value="MFS_trans_sf"/>
</dbReference>
<keyword evidence="2" id="KW-0813">Transport</keyword>
<dbReference type="GO" id="GO:0008643">
    <property type="term" value="P:carbohydrate transport"/>
    <property type="evidence" value="ECO:0007669"/>
    <property type="project" value="InterPro"/>
</dbReference>
<feature type="transmembrane region" description="Helical" evidence="10">
    <location>
        <begin position="391"/>
        <end position="409"/>
    </location>
</feature>
<gene>
    <name evidence="11" type="ORF">FD16_GL000437</name>
</gene>
<feature type="transmembrane region" description="Helical" evidence="10">
    <location>
        <begin position="315"/>
        <end position="333"/>
    </location>
</feature>
<dbReference type="Gene3D" id="1.20.1250.20">
    <property type="entry name" value="MFS general substrate transporter like domains"/>
    <property type="match status" value="2"/>
</dbReference>
<keyword evidence="5 10" id="KW-0812">Transmembrane</keyword>
<evidence type="ECO:0000256" key="4">
    <source>
        <dbReference type="ARBA" id="ARBA00022597"/>
    </source>
</evidence>
<keyword evidence="7 10" id="KW-1133">Transmembrane helix</keyword>
<feature type="transmembrane region" description="Helical" evidence="10">
    <location>
        <begin position="48"/>
        <end position="66"/>
    </location>
</feature>
<dbReference type="CDD" id="cd17332">
    <property type="entry name" value="MFS_MelB_like"/>
    <property type="match status" value="1"/>
</dbReference>